<reference evidence="1" key="1">
    <citation type="journal article" date="2014" name="Front. Microbiol.">
        <title>High frequency of phylogenetically diverse reductive dehalogenase-homologous genes in deep subseafloor sedimentary metagenomes.</title>
        <authorList>
            <person name="Kawai M."/>
            <person name="Futagami T."/>
            <person name="Toyoda A."/>
            <person name="Takaki Y."/>
            <person name="Nishi S."/>
            <person name="Hori S."/>
            <person name="Arai W."/>
            <person name="Tsubouchi T."/>
            <person name="Morono Y."/>
            <person name="Uchiyama I."/>
            <person name="Ito T."/>
            <person name="Fujiyama A."/>
            <person name="Inagaki F."/>
            <person name="Takami H."/>
        </authorList>
    </citation>
    <scope>NUCLEOTIDE SEQUENCE</scope>
    <source>
        <strain evidence="1">Expedition CK06-06</strain>
    </source>
</reference>
<evidence type="ECO:0000313" key="1">
    <source>
        <dbReference type="EMBL" id="GAG99084.1"/>
    </source>
</evidence>
<comment type="caution">
    <text evidence="1">The sequence shown here is derived from an EMBL/GenBank/DDBJ whole genome shotgun (WGS) entry which is preliminary data.</text>
</comment>
<gene>
    <name evidence="1" type="ORF">S01H4_47423</name>
</gene>
<sequence length="39" mass="4232">MLTLTPTAVLENNPGDQLEVFAVIGGKKVFLPPEANYIM</sequence>
<protein>
    <submittedName>
        <fullName evidence="1">Uncharacterized protein</fullName>
    </submittedName>
</protein>
<organism evidence="1">
    <name type="scientific">marine sediment metagenome</name>
    <dbReference type="NCBI Taxonomy" id="412755"/>
    <lineage>
        <taxon>unclassified sequences</taxon>
        <taxon>metagenomes</taxon>
        <taxon>ecological metagenomes</taxon>
    </lineage>
</organism>
<accession>X1BTK1</accession>
<name>X1BTK1_9ZZZZ</name>
<dbReference type="EMBL" id="BART01026619">
    <property type="protein sequence ID" value="GAG99084.1"/>
    <property type="molecule type" value="Genomic_DNA"/>
</dbReference>
<proteinExistence type="predicted"/>
<dbReference type="AlphaFoldDB" id="X1BTK1"/>